<dbReference type="PANTHER" id="PTHR43640">
    <property type="entry name" value="OS07G0260300 PROTEIN"/>
    <property type="match status" value="1"/>
</dbReference>
<dbReference type="InterPro" id="IPR000866">
    <property type="entry name" value="AhpC/TSA"/>
</dbReference>
<name>A0A1W6N2H7_9PROT</name>
<dbReference type="Gene3D" id="3.40.30.10">
    <property type="entry name" value="Glutaredoxin"/>
    <property type="match status" value="1"/>
</dbReference>
<dbReference type="RefSeq" id="WP_085783387.1">
    <property type="nucleotide sequence ID" value="NZ_CP008743.1"/>
</dbReference>
<dbReference type="CDD" id="cd02969">
    <property type="entry name" value="PRX_like1"/>
    <property type="match status" value="1"/>
</dbReference>
<organism evidence="2 3">
    <name type="scientific">Candidatus Nucleicultrix amoebiphila FS5</name>
    <dbReference type="NCBI Taxonomy" id="1414854"/>
    <lineage>
        <taxon>Bacteria</taxon>
        <taxon>Pseudomonadati</taxon>
        <taxon>Pseudomonadota</taxon>
        <taxon>Alphaproteobacteria</taxon>
        <taxon>Holosporales</taxon>
        <taxon>Candidatus Nucleicultricaceae</taxon>
        <taxon>Candidatus Nucleicultrix</taxon>
    </lineage>
</organism>
<dbReference type="Pfam" id="PF00578">
    <property type="entry name" value="AhpC-TSA"/>
    <property type="match status" value="1"/>
</dbReference>
<dbReference type="STRING" id="1414854.GQ61_00255"/>
<dbReference type="EMBL" id="CP008743">
    <property type="protein sequence ID" value="ARN84042.1"/>
    <property type="molecule type" value="Genomic_DNA"/>
</dbReference>
<dbReference type="Proteomes" id="UP000237351">
    <property type="component" value="Chromosome"/>
</dbReference>
<dbReference type="PROSITE" id="PS51352">
    <property type="entry name" value="THIOREDOXIN_2"/>
    <property type="match status" value="1"/>
</dbReference>
<dbReference type="InterPro" id="IPR013766">
    <property type="entry name" value="Thioredoxin_domain"/>
</dbReference>
<dbReference type="OrthoDB" id="9809746at2"/>
<evidence type="ECO:0000313" key="2">
    <source>
        <dbReference type="EMBL" id="ARN84042.1"/>
    </source>
</evidence>
<keyword evidence="3" id="KW-1185">Reference proteome</keyword>
<proteinExistence type="predicted"/>
<dbReference type="InterPro" id="IPR047262">
    <property type="entry name" value="PRX-like1"/>
</dbReference>
<gene>
    <name evidence="2" type="ORF">GQ61_00255</name>
</gene>
<evidence type="ECO:0000313" key="3">
    <source>
        <dbReference type="Proteomes" id="UP000237351"/>
    </source>
</evidence>
<reference evidence="2 3" key="1">
    <citation type="submission" date="2014-06" db="EMBL/GenBank/DDBJ databases">
        <title>The genome of the endonuclear symbiont Nucleicultrix amoebiphila.</title>
        <authorList>
            <person name="Schulz F."/>
            <person name="Horn M."/>
        </authorList>
    </citation>
    <scope>NUCLEOTIDE SEQUENCE [LARGE SCALE GENOMIC DNA]</scope>
    <source>
        <strain evidence="2 3">FS5</strain>
    </source>
</reference>
<dbReference type="KEGG" id="naf:GQ61_00255"/>
<dbReference type="AlphaFoldDB" id="A0A1W6N2H7"/>
<dbReference type="SUPFAM" id="SSF52833">
    <property type="entry name" value="Thioredoxin-like"/>
    <property type="match status" value="1"/>
</dbReference>
<dbReference type="InterPro" id="IPR036249">
    <property type="entry name" value="Thioredoxin-like_sf"/>
</dbReference>
<sequence>MALISSKMIALNTLAPGFELLDVISGRNLSLKDLKSDKAIVVMFICNHCPFVQHIYKELVKVAHDYKVQGISFVGISANDPIEYPEDGPDHMKKVAESLGFSFPYLFDATQEVAKAYDAACTPDFFVYDAHLKCVYRGQFDDSRPNNGLPVTGSDLKAALESILAGQPVPQPQKPSIGCNIKWRT</sequence>
<accession>A0A1W6N2H7</accession>
<dbReference type="GO" id="GO:0016209">
    <property type="term" value="F:antioxidant activity"/>
    <property type="evidence" value="ECO:0007669"/>
    <property type="project" value="InterPro"/>
</dbReference>
<feature type="domain" description="Thioredoxin" evidence="1">
    <location>
        <begin position="9"/>
        <end position="165"/>
    </location>
</feature>
<evidence type="ECO:0000259" key="1">
    <source>
        <dbReference type="PROSITE" id="PS51352"/>
    </source>
</evidence>
<dbReference type="GO" id="GO:0016491">
    <property type="term" value="F:oxidoreductase activity"/>
    <property type="evidence" value="ECO:0007669"/>
    <property type="project" value="InterPro"/>
</dbReference>
<protein>
    <submittedName>
        <fullName evidence="2">Alkyl hydroperoxide reductase</fullName>
    </submittedName>
</protein>
<dbReference type="PANTHER" id="PTHR43640:SF1">
    <property type="entry name" value="THIOREDOXIN-DEPENDENT PEROXIREDOXIN"/>
    <property type="match status" value="1"/>
</dbReference>